<dbReference type="GO" id="GO:0016705">
    <property type="term" value="F:oxidoreductase activity, acting on paired donors, with incorporation or reduction of molecular oxygen"/>
    <property type="evidence" value="ECO:0007669"/>
    <property type="project" value="InterPro"/>
</dbReference>
<evidence type="ECO:0000313" key="1">
    <source>
        <dbReference type="EMBL" id="KAI5073147.1"/>
    </source>
</evidence>
<gene>
    <name evidence="1" type="ORF">GOP47_0011160</name>
</gene>
<keyword evidence="2" id="KW-1185">Reference proteome</keyword>
<dbReference type="Proteomes" id="UP000886520">
    <property type="component" value="Chromosome 11"/>
</dbReference>
<dbReference type="AlphaFoldDB" id="A0A9D4ZGG3"/>
<proteinExistence type="predicted"/>
<dbReference type="EMBL" id="JABFUD020000011">
    <property type="protein sequence ID" value="KAI5073147.1"/>
    <property type="molecule type" value="Genomic_DNA"/>
</dbReference>
<dbReference type="OrthoDB" id="1470350at2759"/>
<evidence type="ECO:0000313" key="2">
    <source>
        <dbReference type="Proteomes" id="UP000886520"/>
    </source>
</evidence>
<reference evidence="1" key="1">
    <citation type="submission" date="2021-01" db="EMBL/GenBank/DDBJ databases">
        <title>Adiantum capillus-veneris genome.</title>
        <authorList>
            <person name="Fang Y."/>
            <person name="Liao Q."/>
        </authorList>
    </citation>
    <scope>NUCLEOTIDE SEQUENCE</scope>
    <source>
        <strain evidence="1">H3</strain>
        <tissue evidence="1">Leaf</tissue>
    </source>
</reference>
<sequence length="77" mass="8546">MRLLQSEGSAHAGAESLHELVKELEHEYLLTKELDDANGTMKNSILTPNEINCILLDMIAAGVHTTTLTLEWPWLSS</sequence>
<dbReference type="GO" id="GO:0004497">
    <property type="term" value="F:monooxygenase activity"/>
    <property type="evidence" value="ECO:0007669"/>
    <property type="project" value="InterPro"/>
</dbReference>
<dbReference type="GO" id="GO:0020037">
    <property type="term" value="F:heme binding"/>
    <property type="evidence" value="ECO:0007669"/>
    <property type="project" value="InterPro"/>
</dbReference>
<evidence type="ECO:0008006" key="3">
    <source>
        <dbReference type="Google" id="ProtNLM"/>
    </source>
</evidence>
<dbReference type="GO" id="GO:0005506">
    <property type="term" value="F:iron ion binding"/>
    <property type="evidence" value="ECO:0007669"/>
    <property type="project" value="InterPro"/>
</dbReference>
<dbReference type="InterPro" id="IPR036396">
    <property type="entry name" value="Cyt_P450_sf"/>
</dbReference>
<organism evidence="1 2">
    <name type="scientific">Adiantum capillus-veneris</name>
    <name type="common">Maidenhair fern</name>
    <dbReference type="NCBI Taxonomy" id="13818"/>
    <lineage>
        <taxon>Eukaryota</taxon>
        <taxon>Viridiplantae</taxon>
        <taxon>Streptophyta</taxon>
        <taxon>Embryophyta</taxon>
        <taxon>Tracheophyta</taxon>
        <taxon>Polypodiopsida</taxon>
        <taxon>Polypodiidae</taxon>
        <taxon>Polypodiales</taxon>
        <taxon>Pteridineae</taxon>
        <taxon>Pteridaceae</taxon>
        <taxon>Vittarioideae</taxon>
        <taxon>Adiantum</taxon>
    </lineage>
</organism>
<accession>A0A9D4ZGG3</accession>
<name>A0A9D4ZGG3_ADICA</name>
<comment type="caution">
    <text evidence="1">The sequence shown here is derived from an EMBL/GenBank/DDBJ whole genome shotgun (WGS) entry which is preliminary data.</text>
</comment>
<dbReference type="SUPFAM" id="SSF48264">
    <property type="entry name" value="Cytochrome P450"/>
    <property type="match status" value="1"/>
</dbReference>
<protein>
    <recommendedName>
        <fullName evidence="3">Cytochrome P450</fullName>
    </recommendedName>
</protein>